<proteinExistence type="inferred from homology"/>
<dbReference type="InterPro" id="IPR036291">
    <property type="entry name" value="NAD(P)-bd_dom_sf"/>
</dbReference>
<dbReference type="InterPro" id="IPR051122">
    <property type="entry name" value="SDR_DHRS6-like"/>
</dbReference>
<comment type="similarity">
    <text evidence="1">Belongs to the short-chain dehydrogenases/reductases (SDR) family.</text>
</comment>
<evidence type="ECO:0000256" key="3">
    <source>
        <dbReference type="ARBA" id="ARBA00023027"/>
    </source>
</evidence>
<accession>A0A3G8H462</accession>
<keyword evidence="2" id="KW-0560">Oxidoreductase</keyword>
<dbReference type="InterPro" id="IPR002347">
    <property type="entry name" value="SDR_fam"/>
</dbReference>
<dbReference type="OrthoDB" id="9806974at2"/>
<dbReference type="RefSeq" id="WP_124684128.1">
    <property type="nucleotide sequence ID" value="NZ_CP033969.1"/>
</dbReference>
<protein>
    <submittedName>
        <fullName evidence="4">SDR family oxidoreductase</fullName>
    </submittedName>
</protein>
<gene>
    <name evidence="4" type="ORF">EHF44_13045</name>
</gene>
<dbReference type="FunFam" id="3.40.50.720:FF:000084">
    <property type="entry name" value="Short-chain dehydrogenase reductase"/>
    <property type="match status" value="1"/>
</dbReference>
<dbReference type="InterPro" id="IPR020904">
    <property type="entry name" value="Sc_DH/Rdtase_CS"/>
</dbReference>
<dbReference type="SUPFAM" id="SSF51735">
    <property type="entry name" value="NAD(P)-binding Rossmann-fold domains"/>
    <property type="match status" value="1"/>
</dbReference>
<dbReference type="KEGG" id="cpau:EHF44_13045"/>
<dbReference type="PRINTS" id="PR00080">
    <property type="entry name" value="SDRFAMILY"/>
</dbReference>
<evidence type="ECO:0000256" key="1">
    <source>
        <dbReference type="ARBA" id="ARBA00006484"/>
    </source>
</evidence>
<dbReference type="PROSITE" id="PS00061">
    <property type="entry name" value="ADH_SHORT"/>
    <property type="match status" value="1"/>
</dbReference>
<organism evidence="4 5">
    <name type="scientific">Cupriavidus pauculus</name>
    <dbReference type="NCBI Taxonomy" id="82633"/>
    <lineage>
        <taxon>Bacteria</taxon>
        <taxon>Pseudomonadati</taxon>
        <taxon>Pseudomonadota</taxon>
        <taxon>Betaproteobacteria</taxon>
        <taxon>Burkholderiales</taxon>
        <taxon>Burkholderiaceae</taxon>
        <taxon>Cupriavidus</taxon>
    </lineage>
</organism>
<evidence type="ECO:0000256" key="2">
    <source>
        <dbReference type="ARBA" id="ARBA00023002"/>
    </source>
</evidence>
<evidence type="ECO:0000313" key="4">
    <source>
        <dbReference type="EMBL" id="AZG14292.1"/>
    </source>
</evidence>
<dbReference type="PANTHER" id="PTHR43477">
    <property type="entry name" value="DIHYDROANTICAPSIN 7-DEHYDROGENASE"/>
    <property type="match status" value="1"/>
</dbReference>
<name>A0A3G8H462_9BURK</name>
<dbReference type="AlphaFoldDB" id="A0A3G8H462"/>
<dbReference type="Pfam" id="PF13561">
    <property type="entry name" value="adh_short_C2"/>
    <property type="match status" value="1"/>
</dbReference>
<reference evidence="5" key="1">
    <citation type="submission" date="2018-11" db="EMBL/GenBank/DDBJ databases">
        <title>FDA dAtabase for Regulatory Grade micrObial Sequences (FDA-ARGOS): Supporting development and validation of Infectious Disease Dx tests.</title>
        <authorList>
            <person name="Goldberg B."/>
            <person name="Campos J."/>
            <person name="Tallon L."/>
            <person name="Sadzewicz L."/>
            <person name="Zhao X."/>
            <person name="Vavikolanu K."/>
            <person name="Mehta A."/>
            <person name="Aluvathingal J."/>
            <person name="Nadendla S."/>
            <person name="Geyer C."/>
            <person name="Nandy P."/>
            <person name="Yan Y."/>
            <person name="Sichtig H."/>
        </authorList>
    </citation>
    <scope>NUCLEOTIDE SEQUENCE [LARGE SCALE GENOMIC DNA]</scope>
    <source>
        <strain evidence="5">FDAARGOS_614</strain>
    </source>
</reference>
<dbReference type="EMBL" id="CP033969">
    <property type="protein sequence ID" value="AZG14292.1"/>
    <property type="molecule type" value="Genomic_DNA"/>
</dbReference>
<dbReference type="PANTHER" id="PTHR43477:SF4">
    <property type="entry name" value="DEHYDROGENASE_REDUCTASE SDR FAMILY MEMBER 6"/>
    <property type="match status" value="1"/>
</dbReference>
<sequence length="251" mass="25860">MSQRLAGKIALVTAAGQGIGRATAEAFLREGAQVHAADINPETLAALAALPGCQARRLDVTDGAAVEAAAREIGRIDVLFNGAGFVHHGSILDCDDAAFDFSMNLNVRAMYRMMRAFLPAMLDAGGGSIINMASVASSIKGAPNRFVYGASKAAVIGMTKAVAADFITRGIRCNAICPGTVESPSLRQRISQQAAAGGKTLAQVEADFIARQPMGRIGTAAEVAALAVYLASDESAFTTGTAQVIDGGWSN</sequence>
<dbReference type="Proteomes" id="UP000270411">
    <property type="component" value="Chromosome 1"/>
</dbReference>
<dbReference type="CDD" id="cd05368">
    <property type="entry name" value="DHRS6_like_SDR_c"/>
    <property type="match status" value="1"/>
</dbReference>
<keyword evidence="3" id="KW-0520">NAD</keyword>
<evidence type="ECO:0000313" key="5">
    <source>
        <dbReference type="Proteomes" id="UP000270411"/>
    </source>
</evidence>
<dbReference type="PRINTS" id="PR00081">
    <property type="entry name" value="GDHRDH"/>
</dbReference>
<dbReference type="GO" id="GO:0016491">
    <property type="term" value="F:oxidoreductase activity"/>
    <property type="evidence" value="ECO:0007669"/>
    <property type="project" value="UniProtKB-KW"/>
</dbReference>
<dbReference type="Gene3D" id="3.40.50.720">
    <property type="entry name" value="NAD(P)-binding Rossmann-like Domain"/>
    <property type="match status" value="1"/>
</dbReference>